<evidence type="ECO:0000313" key="2">
    <source>
        <dbReference type="EMBL" id="MES1923205.1"/>
    </source>
</evidence>
<dbReference type="InterPro" id="IPR000330">
    <property type="entry name" value="SNF2_N"/>
</dbReference>
<dbReference type="Pfam" id="PF00176">
    <property type="entry name" value="SNF2-rel_dom"/>
    <property type="match status" value="1"/>
</dbReference>
<dbReference type="EMBL" id="JBDODL010005081">
    <property type="protein sequence ID" value="MES1923205.1"/>
    <property type="molecule type" value="Genomic_DNA"/>
</dbReference>
<dbReference type="PANTHER" id="PTHR45629:SF7">
    <property type="entry name" value="DNA EXCISION REPAIR PROTEIN ERCC-6-RELATED"/>
    <property type="match status" value="1"/>
</dbReference>
<reference evidence="2 3" key="1">
    <citation type="journal article" date="2024" name="BMC Biol.">
        <title>Comparative genomics of Ascetosporea gives new insight into the evolutionary basis for animal parasitism in Rhizaria.</title>
        <authorList>
            <person name="Hiltunen Thoren M."/>
            <person name="Onut-Brannstrom I."/>
            <person name="Alfjorden A."/>
            <person name="Peckova H."/>
            <person name="Swords F."/>
            <person name="Hooper C."/>
            <person name="Holzer A.S."/>
            <person name="Bass D."/>
            <person name="Burki F."/>
        </authorList>
    </citation>
    <scope>NUCLEOTIDE SEQUENCE [LARGE SCALE GENOMIC DNA]</scope>
    <source>
        <strain evidence="2">20-A016</strain>
    </source>
</reference>
<feature type="non-terminal residue" evidence="2">
    <location>
        <position position="148"/>
    </location>
</feature>
<evidence type="ECO:0000259" key="1">
    <source>
        <dbReference type="PROSITE" id="PS51192"/>
    </source>
</evidence>
<feature type="domain" description="Helicase ATP-binding" evidence="1">
    <location>
        <begin position="1"/>
        <end position="148"/>
    </location>
</feature>
<dbReference type="Proteomes" id="UP001439008">
    <property type="component" value="Unassembled WGS sequence"/>
</dbReference>
<dbReference type="PROSITE" id="PS51192">
    <property type="entry name" value="HELICASE_ATP_BIND_1"/>
    <property type="match status" value="1"/>
</dbReference>
<keyword evidence="3" id="KW-1185">Reference proteome</keyword>
<organism evidence="2 3">
    <name type="scientific">Bonamia ostreae</name>
    <dbReference type="NCBI Taxonomy" id="126728"/>
    <lineage>
        <taxon>Eukaryota</taxon>
        <taxon>Sar</taxon>
        <taxon>Rhizaria</taxon>
        <taxon>Endomyxa</taxon>
        <taxon>Ascetosporea</taxon>
        <taxon>Haplosporida</taxon>
        <taxon>Bonamia</taxon>
    </lineage>
</organism>
<accession>A0ABV2AU77</accession>
<protein>
    <submittedName>
        <fullName evidence="2">DNA excision repair protein ERCC-6</fullName>
    </submittedName>
</protein>
<gene>
    <name evidence="2" type="primary">ERCC6_3</name>
    <name evidence="2" type="ORF">MHBO_004748</name>
</gene>
<dbReference type="Gene3D" id="3.40.50.10810">
    <property type="entry name" value="Tandem AAA-ATPase domain"/>
    <property type="match status" value="1"/>
</dbReference>
<dbReference type="PANTHER" id="PTHR45629">
    <property type="entry name" value="SNF2/RAD54 FAMILY MEMBER"/>
    <property type="match status" value="1"/>
</dbReference>
<name>A0ABV2AU77_9EUKA</name>
<dbReference type="InterPro" id="IPR027417">
    <property type="entry name" value="P-loop_NTPase"/>
</dbReference>
<feature type="non-terminal residue" evidence="2">
    <location>
        <position position="1"/>
    </location>
</feature>
<dbReference type="InterPro" id="IPR038718">
    <property type="entry name" value="SNF2-like_sf"/>
</dbReference>
<comment type="caution">
    <text evidence="2">The sequence shown here is derived from an EMBL/GenBank/DDBJ whole genome shotgun (WGS) entry which is preliminary data.</text>
</comment>
<sequence length="148" mass="16927">GLGKTVQIAAFISGLNLTEPNKLFLILCPATIIEQVLRSILKWSVELKKWCNNCKIMLFHSTICENEISTKSKIEKMENGIVVSSYGMFLVNNKFFRFRKKNFDYLILDEGHKIRNVDAKITKSVKKIKTSHRLILSGAPVQNNLKEL</sequence>
<evidence type="ECO:0000313" key="3">
    <source>
        <dbReference type="Proteomes" id="UP001439008"/>
    </source>
</evidence>
<dbReference type="SUPFAM" id="SSF52540">
    <property type="entry name" value="P-loop containing nucleoside triphosphate hydrolases"/>
    <property type="match status" value="1"/>
</dbReference>
<dbReference type="InterPro" id="IPR014001">
    <property type="entry name" value="Helicase_ATP-bd"/>
</dbReference>
<proteinExistence type="predicted"/>
<dbReference type="InterPro" id="IPR050496">
    <property type="entry name" value="SNF2_RAD54_helicase_repair"/>
</dbReference>